<dbReference type="Gene3D" id="1.25.10.10">
    <property type="entry name" value="Leucine-rich Repeat Variant"/>
    <property type="match status" value="1"/>
</dbReference>
<evidence type="ECO:0000256" key="4">
    <source>
        <dbReference type="ARBA" id="ARBA00022658"/>
    </source>
</evidence>
<comment type="function">
    <text evidence="6">Chaperone that specifically binds and folds nascent G alpha proteins prior to G protein heterotrimer formation. Also acts as a guanine nucleotide exchange factor (GEF) for G alpha proteins by stimulating exchange of bound GDP for free GTP.</text>
</comment>
<dbReference type="GO" id="GO:0042074">
    <property type="term" value="P:cell migration involved in gastrulation"/>
    <property type="evidence" value="ECO:0007669"/>
    <property type="project" value="Ensembl"/>
</dbReference>
<dbReference type="Pfam" id="PF10165">
    <property type="entry name" value="Ric8"/>
    <property type="match status" value="1"/>
</dbReference>
<evidence type="ECO:0000256" key="6">
    <source>
        <dbReference type="RuleBase" id="RU369048"/>
    </source>
</evidence>
<reference evidence="7" key="2">
    <citation type="submission" date="2025-09" db="UniProtKB">
        <authorList>
            <consortium name="Ensembl"/>
        </authorList>
    </citation>
    <scope>IDENTIFICATION</scope>
</reference>
<dbReference type="GeneID" id="116836381"/>
<dbReference type="PRINTS" id="PR01802">
    <property type="entry name" value="SYNEMBRYN"/>
</dbReference>
<dbReference type="GO" id="GO:0044183">
    <property type="term" value="F:protein folding chaperone"/>
    <property type="evidence" value="ECO:0007669"/>
    <property type="project" value="Ensembl"/>
</dbReference>
<evidence type="ECO:0000313" key="7">
    <source>
        <dbReference type="Ensembl" id="ENSCABP00000000334.1"/>
    </source>
</evidence>
<reference evidence="7" key="1">
    <citation type="submission" date="2025-08" db="UniProtKB">
        <authorList>
            <consortium name="Ensembl"/>
        </authorList>
    </citation>
    <scope>IDENTIFICATION</scope>
</reference>
<dbReference type="GeneTree" id="ENSGT00390000014700"/>
<proteinExistence type="inferred from homology"/>
<keyword evidence="4 6" id="KW-0344">Guanine-nucleotide releasing factor</keyword>
<evidence type="ECO:0000256" key="5">
    <source>
        <dbReference type="ARBA" id="ARBA00023186"/>
    </source>
</evidence>
<dbReference type="GO" id="GO:0071711">
    <property type="term" value="P:basement membrane organization"/>
    <property type="evidence" value="ECO:0007669"/>
    <property type="project" value="Ensembl"/>
</dbReference>
<comment type="subcellular location">
    <subcellularLocation>
        <location evidence="1">Cytoplasm</location>
        <location evidence="1">Cell cortex</location>
    </subcellularLocation>
</comment>
<evidence type="ECO:0000256" key="1">
    <source>
        <dbReference type="ARBA" id="ARBA00004544"/>
    </source>
</evidence>
<gene>
    <name evidence="7" type="primary">RIC8A</name>
</gene>
<evidence type="ECO:0000256" key="3">
    <source>
        <dbReference type="ARBA" id="ARBA00022490"/>
    </source>
</evidence>
<dbReference type="InterPro" id="IPR016024">
    <property type="entry name" value="ARM-type_fold"/>
</dbReference>
<dbReference type="GO" id="GO:0005085">
    <property type="term" value="F:guanyl-nucleotide exchange factor activity"/>
    <property type="evidence" value="ECO:0007669"/>
    <property type="project" value="UniProtKB-UniRule"/>
</dbReference>
<comment type="subunit">
    <text evidence="6">Interacts with some GDP-bound G alpha proteins. Does not interact with G-alpha proteins when they are in complex with subunits beta and gamma.</text>
</comment>
<dbReference type="FunFam" id="1.25.10.10:FF:000447">
    <property type="entry name" value="RIC8 guanine nucleotide exchange factor A"/>
    <property type="match status" value="1"/>
</dbReference>
<dbReference type="RefSeq" id="XP_032655835.1">
    <property type="nucleotide sequence ID" value="XM_032799944.2"/>
</dbReference>
<dbReference type="GO" id="GO:0005886">
    <property type="term" value="C:plasma membrane"/>
    <property type="evidence" value="ECO:0007669"/>
    <property type="project" value="Ensembl"/>
</dbReference>
<evidence type="ECO:0000313" key="8">
    <source>
        <dbReference type="Proteomes" id="UP000694404"/>
    </source>
</evidence>
<dbReference type="PANTHER" id="PTHR12425:SF4">
    <property type="entry name" value="SYNEMBRYN-A"/>
    <property type="match status" value="1"/>
</dbReference>
<dbReference type="OMA" id="NADPIFT"/>
<sequence>MELKNVVETVESGEQDAILKVLQIYNQERSQCFTFEDEEREERKKMAQLLIKFLERELQPSCQVTCLESIRILSRDKSCLDPFTTREGLQTLARHAGIDYSEELIREVPDLDVILEALKCLCNIVFSSPRAQELTAEARLVVGLTERIKLYNEKNLPHEVKFFDLRLLFLLTALRVDIRQQLAQELRGISLMTDTLELTLGVKWLDPHEVATEESPPLPLPRQETERTMEILKVLFNITFDSSKRDVDEEDAALYRRLGALLRHCLMISADGEDRTEEFHSHTVNLLGNLPLMCLDVLLTPKVRPGSLEYMGVNMDAVSVLLDFLERRLDRGHKLKETLTPVLNLLTESARVHRQTRKFLKAKVLPPLRDVKNLPEVGNLLRNKLVRLMTHIDTDVKHCAAEFLFVLCKESVSRFVKYTGYGNAAGLLAARGLMAGGWAEGEYSEDEDTDTEEYKEAKPNINPVTGRVEEKLPNPMEGMTEEQKEYEAMKLVNMFDKLSRQQVIQPMGMTPGGNLTSLENAVHELAEERSSSDSDLGLD</sequence>
<dbReference type="GO" id="GO:0008542">
    <property type="term" value="P:visual learning"/>
    <property type="evidence" value="ECO:0007669"/>
    <property type="project" value="Ensembl"/>
</dbReference>
<comment type="similarity">
    <text evidence="2 6">Belongs to the synembryn family.</text>
</comment>
<keyword evidence="8" id="KW-1185">Reference proteome</keyword>
<evidence type="ECO:0000256" key="2">
    <source>
        <dbReference type="ARBA" id="ARBA00009049"/>
    </source>
</evidence>
<dbReference type="GO" id="GO:0070586">
    <property type="term" value="P:cell-cell adhesion involved in gastrulation"/>
    <property type="evidence" value="ECO:0007669"/>
    <property type="project" value="Ensembl"/>
</dbReference>
<accession>A0A8C0G6F0</accession>
<dbReference type="SUPFAM" id="SSF48371">
    <property type="entry name" value="ARM repeat"/>
    <property type="match status" value="1"/>
</dbReference>
<keyword evidence="5" id="KW-0143">Chaperone</keyword>
<dbReference type="InterPro" id="IPR008376">
    <property type="entry name" value="Chaperone_Ric-8_A/B"/>
</dbReference>
<organism evidence="7 8">
    <name type="scientific">Chelonoidis abingdonii</name>
    <name type="common">Abingdon island giant tortoise</name>
    <name type="synonym">Testudo abingdonii</name>
    <dbReference type="NCBI Taxonomy" id="106734"/>
    <lineage>
        <taxon>Eukaryota</taxon>
        <taxon>Metazoa</taxon>
        <taxon>Chordata</taxon>
        <taxon>Craniata</taxon>
        <taxon>Vertebrata</taxon>
        <taxon>Euteleostomi</taxon>
        <taxon>Archelosauria</taxon>
        <taxon>Testudinata</taxon>
        <taxon>Testudines</taxon>
        <taxon>Cryptodira</taxon>
        <taxon>Durocryptodira</taxon>
        <taxon>Testudinoidea</taxon>
        <taxon>Testudinidae</taxon>
        <taxon>Chelonoidis</taxon>
    </lineage>
</organism>
<dbReference type="CTD" id="60626"/>
<dbReference type="GO" id="GO:0007193">
    <property type="term" value="P:adenylate cyclase-inhibiting G protein-coupled receptor signaling pathway"/>
    <property type="evidence" value="ECO:0007669"/>
    <property type="project" value="Ensembl"/>
</dbReference>
<dbReference type="GO" id="GO:0005938">
    <property type="term" value="C:cell cortex"/>
    <property type="evidence" value="ECO:0007669"/>
    <property type="project" value="UniProtKB-SubCell"/>
</dbReference>
<dbReference type="AlphaFoldDB" id="A0A8C0G6F0"/>
<dbReference type="GO" id="GO:0001965">
    <property type="term" value="F:G-protein alpha-subunit binding"/>
    <property type="evidence" value="ECO:0007669"/>
    <property type="project" value="UniProtKB-UniRule"/>
</dbReference>
<dbReference type="Proteomes" id="UP000694404">
    <property type="component" value="Unplaced"/>
</dbReference>
<dbReference type="InterPro" id="IPR011989">
    <property type="entry name" value="ARM-like"/>
</dbReference>
<keyword evidence="3 6" id="KW-0963">Cytoplasm</keyword>
<name>A0A8C0G6F0_CHEAB</name>
<dbReference type="Ensembl" id="ENSCABT00000000371.1">
    <property type="protein sequence ID" value="ENSCABP00000000334.1"/>
    <property type="gene ID" value="ENSCABG00000000314.1"/>
</dbReference>
<dbReference type="PANTHER" id="PTHR12425">
    <property type="entry name" value="SYNEMBRYN"/>
    <property type="match status" value="1"/>
</dbReference>
<dbReference type="InterPro" id="IPR019318">
    <property type="entry name" value="Gua_nucleotide_exch_fac_Ric8"/>
</dbReference>
<dbReference type="GO" id="GO:0001944">
    <property type="term" value="P:vasculature development"/>
    <property type="evidence" value="ECO:0007669"/>
    <property type="project" value="Ensembl"/>
</dbReference>
<protein>
    <recommendedName>
        <fullName evidence="6">Synembryn</fullName>
    </recommendedName>
    <alternativeName>
        <fullName evidence="6">Protein Ric-8</fullName>
    </alternativeName>
</protein>